<feature type="chain" id="PRO_5041917988" evidence="2">
    <location>
        <begin position="34"/>
        <end position="1141"/>
    </location>
</feature>
<keyword evidence="4" id="KW-1185">Reference proteome</keyword>
<dbReference type="Gene3D" id="2.120.10.70">
    <property type="entry name" value="Fucose-specific lectin"/>
    <property type="match status" value="1"/>
</dbReference>
<name>A0AAE0EQN2_9CHLO</name>
<feature type="compositionally biased region" description="Basic and acidic residues" evidence="1">
    <location>
        <begin position="99"/>
        <end position="110"/>
    </location>
</feature>
<evidence type="ECO:0000313" key="4">
    <source>
        <dbReference type="Proteomes" id="UP001190700"/>
    </source>
</evidence>
<sequence length="1141" mass="123428">MKSLGRPGSLRNIFVKVTILLLRVHCAVPAVHGQSDSQGGQNLDEARLREGGEGWTSPGFDDSTLANGTWLWVYNKENNEWTPKWSPAAEVGPGSLHQDSYDGREPREILDDWPSSVVRNERTLHSDAPDLSNSGNSPAGDHQSGSPDPSCRGINRSSKCSASTDEDDESEDGYSAGVSYSDSDGKISEDSGEQEKGSQKGKGKQKNKERERVKDKPLDRSTKQKGTKAVKDVVEPQPPSGAVMRFSDVSLWIIGPSGSVFERFWNGMHWVYIPHTMPNEADSAVSLHYLNHTIIVVSKQGNLYHRLMNDRDRKLLWRDCGPQTPIKLRGAGAASVPRQSFFITTLSGHLWELQSLRPLKWMNHQHPAGVTLAEVVDTGSVQPNLVFAVGTDGELYEYEPPTESSQAKKLRWKHHGRGGGTSASIDSPIAANAASAVRVGKSDGTSLAGCSLFLRMENGRGLYERRFDKGRWRWHVHQAPKGILLTGPTQAVSAPDVHHGASVSISGITTSGSTPPPIVVLAFTTSHRMITLAYRVDRNGGEWIWQDPVSVAGMDVRPVSPMFVGRPSRQVFMLNDGRLADRSLRSSSGSDEKTSGKRRRSTADASTGSYEGWIVYEVPESEGGNAEYCTVAEGPGNCLEGTIEGTGLPPAQPLPTTTPVTTAAKKGAQGKRDKSKVPAAAAVSAPWTGSAGSSFRLRAMVSASLFMVAPSGGAVERYWNGLNWVWLRHKYDGIFSALYSVYNRSVFAADTEGHVCMRERYGNRLRWRDIGLPPVFNSPKAAKASALEAGQKVKRATKGPDENDKYAGGTVPVIGASATDSLTGNVGGQQPRPPASDDCEYFIGADGALKELSVAAWSLEWRCLGRPEAAPLMAIADSQVLRPRVVFCIGKDGRLYQYNTATQTWTIHESNPSIVLSPLPGTTVRPSAGSTAGSLFLRTESGELVERQWQPHGGGAEGSWQWVEHGLAPTASGILAAAPGPSINDRSVFVVTVDGSACELYRTDEGMWEWIDHGHPIPGDPAGSAAVSEGSENLLSRQKGKASKFQIPLVAPIRGIMLSTQELFFMLQDGRLGLRQWHWLNGTGIGRWEWRVIDTPESGVGDSAMPASEGVVFCTPEPGPFNCVSGQENHDGLPANFMCQA</sequence>
<keyword evidence="2" id="KW-0732">Signal</keyword>
<dbReference type="PANTHER" id="PTHR36893">
    <property type="entry name" value="OS01G0275950 PROTEIN"/>
    <property type="match status" value="1"/>
</dbReference>
<feature type="signal peptide" evidence="2">
    <location>
        <begin position="1"/>
        <end position="33"/>
    </location>
</feature>
<dbReference type="SUPFAM" id="SSF89372">
    <property type="entry name" value="Fucose-specific lectin"/>
    <property type="match status" value="1"/>
</dbReference>
<organism evidence="3 4">
    <name type="scientific">Cymbomonas tetramitiformis</name>
    <dbReference type="NCBI Taxonomy" id="36881"/>
    <lineage>
        <taxon>Eukaryota</taxon>
        <taxon>Viridiplantae</taxon>
        <taxon>Chlorophyta</taxon>
        <taxon>Pyramimonadophyceae</taxon>
        <taxon>Pyramimonadales</taxon>
        <taxon>Pyramimonadaceae</taxon>
        <taxon>Cymbomonas</taxon>
    </lineage>
</organism>
<dbReference type="AlphaFoldDB" id="A0AAE0EQN2"/>
<gene>
    <name evidence="3" type="ORF">CYMTET_52595</name>
</gene>
<feature type="compositionally biased region" description="Basic and acidic residues" evidence="1">
    <location>
        <begin position="183"/>
        <end position="198"/>
    </location>
</feature>
<feature type="compositionally biased region" description="Basic and acidic residues" evidence="1">
    <location>
        <begin position="119"/>
        <end position="128"/>
    </location>
</feature>
<feature type="compositionally biased region" description="Basic and acidic residues" evidence="1">
    <location>
        <begin position="206"/>
        <end position="222"/>
    </location>
</feature>
<feature type="compositionally biased region" description="Polar residues" evidence="1">
    <location>
        <begin position="131"/>
        <end position="147"/>
    </location>
</feature>
<reference evidence="3 4" key="1">
    <citation type="journal article" date="2015" name="Genome Biol. Evol.">
        <title>Comparative Genomics of a Bacterivorous Green Alga Reveals Evolutionary Causalities and Consequences of Phago-Mixotrophic Mode of Nutrition.</title>
        <authorList>
            <person name="Burns J.A."/>
            <person name="Paasch A."/>
            <person name="Narechania A."/>
            <person name="Kim E."/>
        </authorList>
    </citation>
    <scope>NUCLEOTIDE SEQUENCE [LARGE SCALE GENOMIC DNA]</scope>
    <source>
        <strain evidence="3 4">PLY_AMNH</strain>
    </source>
</reference>
<accession>A0AAE0EQN2</accession>
<feature type="region of interest" description="Disordered" evidence="1">
    <location>
        <begin position="85"/>
        <end position="236"/>
    </location>
</feature>
<evidence type="ECO:0000256" key="1">
    <source>
        <dbReference type="SAM" id="MobiDB-lite"/>
    </source>
</evidence>
<protein>
    <submittedName>
        <fullName evidence="3">Uncharacterized protein</fullName>
    </submittedName>
</protein>
<comment type="caution">
    <text evidence="3">The sequence shown here is derived from an EMBL/GenBank/DDBJ whole genome shotgun (WGS) entry which is preliminary data.</text>
</comment>
<feature type="region of interest" description="Disordered" evidence="1">
    <location>
        <begin position="582"/>
        <end position="604"/>
    </location>
</feature>
<proteinExistence type="predicted"/>
<feature type="compositionally biased region" description="Basic and acidic residues" evidence="1">
    <location>
        <begin position="582"/>
        <end position="595"/>
    </location>
</feature>
<evidence type="ECO:0000256" key="2">
    <source>
        <dbReference type="SAM" id="SignalP"/>
    </source>
</evidence>
<dbReference type="EMBL" id="LGRX02034642">
    <property type="protein sequence ID" value="KAK3237323.1"/>
    <property type="molecule type" value="Genomic_DNA"/>
</dbReference>
<evidence type="ECO:0000313" key="3">
    <source>
        <dbReference type="EMBL" id="KAK3237323.1"/>
    </source>
</evidence>
<dbReference type="PANTHER" id="PTHR36893:SF1">
    <property type="entry name" value="BULB-TYPE LECTIN DOMAIN-CONTAINING PROTEIN"/>
    <property type="match status" value="1"/>
</dbReference>
<dbReference type="Proteomes" id="UP001190700">
    <property type="component" value="Unassembled WGS sequence"/>
</dbReference>